<evidence type="ECO:0000313" key="12">
    <source>
        <dbReference type="EMBL" id="KAF9881452.1"/>
    </source>
</evidence>
<dbReference type="PRINTS" id="PR00385">
    <property type="entry name" value="P450"/>
</dbReference>
<dbReference type="Proteomes" id="UP000781932">
    <property type="component" value="Unassembled WGS sequence"/>
</dbReference>
<keyword evidence="13" id="KW-1185">Reference proteome</keyword>
<evidence type="ECO:0000256" key="10">
    <source>
        <dbReference type="SAM" id="MobiDB-lite"/>
    </source>
</evidence>
<dbReference type="GeneID" id="62156392"/>
<protein>
    <submittedName>
        <fullName evidence="12">Cytochrome p450 oxidoreductase</fullName>
    </submittedName>
</protein>
<dbReference type="InterPro" id="IPR017972">
    <property type="entry name" value="Cyt_P450_CS"/>
</dbReference>
<evidence type="ECO:0000256" key="2">
    <source>
        <dbReference type="ARBA" id="ARBA00010617"/>
    </source>
</evidence>
<feature type="transmembrane region" description="Helical" evidence="11">
    <location>
        <begin position="6"/>
        <end position="24"/>
    </location>
</feature>
<dbReference type="GO" id="GO:0016705">
    <property type="term" value="F:oxidoreductase activity, acting on paired donors, with incorporation or reduction of molecular oxygen"/>
    <property type="evidence" value="ECO:0007669"/>
    <property type="project" value="InterPro"/>
</dbReference>
<evidence type="ECO:0000313" key="13">
    <source>
        <dbReference type="Proteomes" id="UP000781932"/>
    </source>
</evidence>
<evidence type="ECO:0000256" key="11">
    <source>
        <dbReference type="SAM" id="Phobius"/>
    </source>
</evidence>
<keyword evidence="6 8" id="KW-0408">Iron</keyword>
<organism evidence="12 13">
    <name type="scientific">Colletotrichum karsti</name>
    <dbReference type="NCBI Taxonomy" id="1095194"/>
    <lineage>
        <taxon>Eukaryota</taxon>
        <taxon>Fungi</taxon>
        <taxon>Dikarya</taxon>
        <taxon>Ascomycota</taxon>
        <taxon>Pezizomycotina</taxon>
        <taxon>Sordariomycetes</taxon>
        <taxon>Hypocreomycetidae</taxon>
        <taxon>Glomerellales</taxon>
        <taxon>Glomerellaceae</taxon>
        <taxon>Colletotrichum</taxon>
        <taxon>Colletotrichum boninense species complex</taxon>
    </lineage>
</organism>
<dbReference type="InterPro" id="IPR050364">
    <property type="entry name" value="Cytochrome_P450_fung"/>
</dbReference>
<evidence type="ECO:0000256" key="1">
    <source>
        <dbReference type="ARBA" id="ARBA00001971"/>
    </source>
</evidence>
<keyword evidence="7 9" id="KW-0503">Monooxygenase</keyword>
<dbReference type="Pfam" id="PF00067">
    <property type="entry name" value="p450"/>
    <property type="match status" value="1"/>
</dbReference>
<dbReference type="AlphaFoldDB" id="A0A9P6IFH6"/>
<keyword evidence="11" id="KW-0472">Membrane</keyword>
<dbReference type="PRINTS" id="PR00463">
    <property type="entry name" value="EP450I"/>
</dbReference>
<comment type="caution">
    <text evidence="12">The sequence shown here is derived from an EMBL/GenBank/DDBJ whole genome shotgun (WGS) entry which is preliminary data.</text>
</comment>
<reference evidence="12" key="1">
    <citation type="submission" date="2020-03" db="EMBL/GenBank/DDBJ databases">
        <authorList>
            <person name="He L."/>
        </authorList>
    </citation>
    <scope>NUCLEOTIDE SEQUENCE</scope>
    <source>
        <strain evidence="12">CkLH20</strain>
    </source>
</reference>
<evidence type="ECO:0000256" key="4">
    <source>
        <dbReference type="ARBA" id="ARBA00022723"/>
    </source>
</evidence>
<dbReference type="PANTHER" id="PTHR46300:SF7">
    <property type="entry name" value="P450, PUTATIVE (EUROFUNG)-RELATED"/>
    <property type="match status" value="1"/>
</dbReference>
<evidence type="ECO:0000256" key="8">
    <source>
        <dbReference type="PIRSR" id="PIRSR602401-1"/>
    </source>
</evidence>
<evidence type="ECO:0000256" key="9">
    <source>
        <dbReference type="RuleBase" id="RU000461"/>
    </source>
</evidence>
<keyword evidence="4 8" id="KW-0479">Metal-binding</keyword>
<feature type="binding site" description="axial binding residue" evidence="8">
    <location>
        <position position="438"/>
    </location>
    <ligand>
        <name>heme</name>
        <dbReference type="ChEBI" id="CHEBI:30413"/>
    </ligand>
    <ligandPart>
        <name>Fe</name>
        <dbReference type="ChEBI" id="CHEBI:18248"/>
    </ligandPart>
</feature>
<dbReference type="OrthoDB" id="2789670at2759"/>
<dbReference type="InterPro" id="IPR036396">
    <property type="entry name" value="Cyt_P450_sf"/>
</dbReference>
<evidence type="ECO:0000256" key="3">
    <source>
        <dbReference type="ARBA" id="ARBA00022617"/>
    </source>
</evidence>
<dbReference type="CDD" id="cd11065">
    <property type="entry name" value="CYP64-like"/>
    <property type="match status" value="1"/>
</dbReference>
<dbReference type="RefSeq" id="XP_038750913.1">
    <property type="nucleotide sequence ID" value="XM_038883318.1"/>
</dbReference>
<name>A0A9P6IFH6_9PEZI</name>
<dbReference type="PANTHER" id="PTHR46300">
    <property type="entry name" value="P450, PUTATIVE (EUROFUNG)-RELATED-RELATED"/>
    <property type="match status" value="1"/>
</dbReference>
<reference evidence="12" key="2">
    <citation type="submission" date="2020-11" db="EMBL/GenBank/DDBJ databases">
        <title>Whole genome sequencing of Colletotrichum sp.</title>
        <authorList>
            <person name="Li H."/>
        </authorList>
    </citation>
    <scope>NUCLEOTIDE SEQUENCE</scope>
    <source>
        <strain evidence="12">CkLH20</strain>
    </source>
</reference>
<proteinExistence type="inferred from homology"/>
<evidence type="ECO:0000256" key="5">
    <source>
        <dbReference type="ARBA" id="ARBA00023002"/>
    </source>
</evidence>
<dbReference type="GO" id="GO:0020037">
    <property type="term" value="F:heme binding"/>
    <property type="evidence" value="ECO:0007669"/>
    <property type="project" value="InterPro"/>
</dbReference>
<dbReference type="InterPro" id="IPR001128">
    <property type="entry name" value="Cyt_P450"/>
</dbReference>
<comment type="similarity">
    <text evidence="2 9">Belongs to the cytochrome P450 family.</text>
</comment>
<keyword evidence="5 9" id="KW-0560">Oxidoreductase</keyword>
<dbReference type="GO" id="GO:0004497">
    <property type="term" value="F:monooxygenase activity"/>
    <property type="evidence" value="ECO:0007669"/>
    <property type="project" value="UniProtKB-KW"/>
</dbReference>
<comment type="cofactor">
    <cofactor evidence="1 8">
        <name>heme</name>
        <dbReference type="ChEBI" id="CHEBI:30413"/>
    </cofactor>
</comment>
<evidence type="ECO:0000256" key="7">
    <source>
        <dbReference type="ARBA" id="ARBA00023033"/>
    </source>
</evidence>
<dbReference type="PROSITE" id="PS00086">
    <property type="entry name" value="CYTOCHROME_P450"/>
    <property type="match status" value="1"/>
</dbReference>
<keyword evidence="3 8" id="KW-0349">Heme</keyword>
<keyword evidence="11" id="KW-1133">Transmembrane helix</keyword>
<dbReference type="EMBL" id="JAATWM020000002">
    <property type="protein sequence ID" value="KAF9881452.1"/>
    <property type="molecule type" value="Genomic_DNA"/>
</dbReference>
<evidence type="ECO:0000256" key="6">
    <source>
        <dbReference type="ARBA" id="ARBA00023004"/>
    </source>
</evidence>
<feature type="region of interest" description="Disordered" evidence="10">
    <location>
        <begin position="405"/>
        <end position="426"/>
    </location>
</feature>
<dbReference type="InterPro" id="IPR002401">
    <property type="entry name" value="Cyt_P450_E_grp-I"/>
</dbReference>
<dbReference type="Gene3D" id="1.10.630.10">
    <property type="entry name" value="Cytochrome P450"/>
    <property type="match status" value="1"/>
</dbReference>
<sequence length="533" mass="60256">MQDSTLVIGFIAVVLAVYVVDRLIQAKKNANLLPLPPGPKGLPLLGNLLDLPKTGTFEAKHWANLAELHGPINSVSVMGKTLILINDSQLALDMLEKRSTFASRPQFHFAGDIIGWGRITAAMRYNNTLRDHRKSFARVIGTKSLAAQYHEMQEAENAHFLLHLLDNPDILRDHIKRQGNVSNLNLLPGQEKRDPLIDMIQRSIDDLSLAAVPGAFLVDILPILRYVPDWVPGTGWKKTARRWAYELNAAIETPYEFTKHQLSEGRDNPSYIANLIRTSENTPEQIHSHQWSSAALYSGGTDTTVSTTACFFLAMTMYSDVQAKAQAEIDRVVGTGRLPSLEDREALPYVEAVLKETLRWHTVIPMGLPHAGEEDTTYEGYRIPKEAMIMPNIWRFTHDPETYHDPEEFRPERHLESENHQPETDPRKFVFGFGRRICPGRIFADNALFLTFSQSLAVFNIRKKSVDGNIVEPKMKSMPGSISHLGHYETSIEPRSAHHEDMIHSLEKRYPWPKSDGETLKRMVPPQVKNVSI</sequence>
<accession>A0A9P6IFH6</accession>
<keyword evidence="11" id="KW-0812">Transmembrane</keyword>
<gene>
    <name evidence="12" type="ORF">CkaCkLH20_00598</name>
</gene>
<dbReference type="GO" id="GO:0005506">
    <property type="term" value="F:iron ion binding"/>
    <property type="evidence" value="ECO:0007669"/>
    <property type="project" value="InterPro"/>
</dbReference>
<dbReference type="SUPFAM" id="SSF48264">
    <property type="entry name" value="Cytochrome P450"/>
    <property type="match status" value="1"/>
</dbReference>